<protein>
    <submittedName>
        <fullName evidence="1">Uncharacterized protein</fullName>
    </submittedName>
</protein>
<name>A0A1J8QA98_9AGAM</name>
<accession>A0A1J8QA98</accession>
<dbReference type="Proteomes" id="UP000183567">
    <property type="component" value="Unassembled WGS sequence"/>
</dbReference>
<comment type="caution">
    <text evidence="1">The sequence shown here is derived from an EMBL/GenBank/DDBJ whole genome shotgun (WGS) entry which is preliminary data.</text>
</comment>
<organism evidence="1 2">
    <name type="scientific">Rhizopogon vesiculosus</name>
    <dbReference type="NCBI Taxonomy" id="180088"/>
    <lineage>
        <taxon>Eukaryota</taxon>
        <taxon>Fungi</taxon>
        <taxon>Dikarya</taxon>
        <taxon>Basidiomycota</taxon>
        <taxon>Agaricomycotina</taxon>
        <taxon>Agaricomycetes</taxon>
        <taxon>Agaricomycetidae</taxon>
        <taxon>Boletales</taxon>
        <taxon>Suillineae</taxon>
        <taxon>Rhizopogonaceae</taxon>
        <taxon>Rhizopogon</taxon>
    </lineage>
</organism>
<keyword evidence="2" id="KW-1185">Reference proteome</keyword>
<dbReference type="AlphaFoldDB" id="A0A1J8QA98"/>
<proteinExistence type="predicted"/>
<sequence>MSSAVSHIDDKAFETPFESTSLRSRMTWSLARLAC</sequence>
<evidence type="ECO:0000313" key="1">
    <source>
        <dbReference type="EMBL" id="OJA17591.1"/>
    </source>
</evidence>
<evidence type="ECO:0000313" key="2">
    <source>
        <dbReference type="Proteomes" id="UP000183567"/>
    </source>
</evidence>
<reference evidence="1 2" key="1">
    <citation type="submission" date="2016-03" db="EMBL/GenBank/DDBJ databases">
        <title>Comparative genomics of the ectomycorrhizal sister species Rhizopogon vinicolor and Rhizopogon vesiculosus (Basidiomycota: Boletales) reveals a divergence of the mating type B locus.</title>
        <authorList>
            <person name="Mujic A.B."/>
            <person name="Kuo A."/>
            <person name="Tritt A."/>
            <person name="Lipzen A."/>
            <person name="Chen C."/>
            <person name="Johnson J."/>
            <person name="Sharma A."/>
            <person name="Barry K."/>
            <person name="Grigoriev I.V."/>
            <person name="Spatafora J.W."/>
        </authorList>
    </citation>
    <scope>NUCLEOTIDE SEQUENCE [LARGE SCALE GENOMIC DNA]</scope>
    <source>
        <strain evidence="1 2">AM-OR11-056</strain>
    </source>
</reference>
<dbReference type="EMBL" id="LVVM01001906">
    <property type="protein sequence ID" value="OJA17591.1"/>
    <property type="molecule type" value="Genomic_DNA"/>
</dbReference>
<gene>
    <name evidence="1" type="ORF">AZE42_01235</name>
</gene>